<evidence type="ECO:0000313" key="2">
    <source>
        <dbReference type="EMBL" id="AMV67934.1"/>
    </source>
</evidence>
<name>A0AAC9B0N0_9LACO</name>
<dbReference type="KEGG" id="pdm:ADU72_2013"/>
<dbReference type="Proteomes" id="UP000076405">
    <property type="component" value="Chromosome"/>
</dbReference>
<evidence type="ECO:0000313" key="1">
    <source>
        <dbReference type="EMBL" id="AMV62209.1"/>
    </source>
</evidence>
<protein>
    <submittedName>
        <fullName evidence="1">Uncharacterized protein</fullName>
    </submittedName>
</protein>
<dbReference type="EMBL" id="CP012275">
    <property type="protein sequence ID" value="AMV62209.1"/>
    <property type="molecule type" value="Genomic_DNA"/>
</dbReference>
<organism evidence="1 4">
    <name type="scientific">Pediococcus damnosus</name>
    <dbReference type="NCBI Taxonomy" id="51663"/>
    <lineage>
        <taxon>Bacteria</taxon>
        <taxon>Bacillati</taxon>
        <taxon>Bacillota</taxon>
        <taxon>Bacilli</taxon>
        <taxon>Lactobacillales</taxon>
        <taxon>Lactobacillaceae</taxon>
        <taxon>Pediococcus</taxon>
    </lineage>
</organism>
<reference evidence="3 4" key="1">
    <citation type="journal article" date="2016" name="PLoS ONE">
        <title>The Identification of Novel Diagnostic Marker Genes for the Detection of Beer Spoiling Pediococcus damnosus Strains Using the BlAst Diagnostic Gene findEr.</title>
        <authorList>
            <person name="Behr J."/>
            <person name="Geissler A.J."/>
            <person name="Schmid J."/>
            <person name="Zehe A."/>
            <person name="Vogel R.F."/>
        </authorList>
    </citation>
    <scope>NUCLEOTIDE SEQUENCE [LARGE SCALE GENOMIC DNA]</scope>
    <source>
        <strain evidence="1 4">TMW 2.1533</strain>
        <strain evidence="2 3">TMW 2.1535</strain>
    </source>
</reference>
<sequence>MIFVKMALGQLFRESVGAIARKSVAFIALLKYGKISLISKR</sequence>
<dbReference type="Proteomes" id="UP000076244">
    <property type="component" value="Chromosome"/>
</dbReference>
<keyword evidence="3" id="KW-1185">Reference proteome</keyword>
<accession>A0AAC9B0N0</accession>
<evidence type="ECO:0000313" key="3">
    <source>
        <dbReference type="Proteomes" id="UP000076244"/>
    </source>
</evidence>
<evidence type="ECO:0000313" key="4">
    <source>
        <dbReference type="Proteomes" id="UP000076405"/>
    </source>
</evidence>
<gene>
    <name evidence="1" type="ORF">ADU70_0711</name>
    <name evidence="2" type="ORF">ADU72_2013</name>
</gene>
<proteinExistence type="predicted"/>
<dbReference type="AlphaFoldDB" id="A0AAC9B0N0"/>
<dbReference type="EMBL" id="CP012288">
    <property type="protein sequence ID" value="AMV67934.1"/>
    <property type="molecule type" value="Genomic_DNA"/>
</dbReference>